<evidence type="ECO:0000313" key="2">
    <source>
        <dbReference type="EMBL" id="KAK9716932.1"/>
    </source>
</evidence>
<keyword evidence="3" id="KW-1185">Reference proteome</keyword>
<sequence>MEIDGRVAELLKFSQSFKLKTPMPAALIPILGKDKSKKSDADSKDEDVSEPQKEISKPKTVNLESVELVDEKETKAKPVPPPSESTKTTEPPTAAASVTPVPAAKPASTFKFNIKASEFKPNPTAAPFIPSSQQNTDKKPNTTAASSPFFGNKNMKRGHTSIKEMFKNPTTAEKSENPSTIAPTWPFGQKSFRHQFSHTTIYEEDGYGHNIMGQQYDPYVAYRYPVQFPGMPSMGMQQPPMQYMTSAPFVPNMQFSPAMAHPGGPSPAVYSPQMTPVSAPRMYQKGQAPPAEGQHFVPPNNFPPQGRGPMVPNMPPQMYAYPGPQGHVMVRYPTEMMPHVTGPPMMVPQRPAMDQPPMSPFISNEQPNEDLTNDPVTSNSTS</sequence>
<dbReference type="Proteomes" id="UP001479436">
    <property type="component" value="Unassembled WGS sequence"/>
</dbReference>
<reference evidence="2 3" key="1">
    <citation type="submission" date="2023-04" db="EMBL/GenBank/DDBJ databases">
        <title>Genome of Basidiobolus ranarum AG-B5.</title>
        <authorList>
            <person name="Stajich J.E."/>
            <person name="Carter-House D."/>
            <person name="Gryganskyi A."/>
        </authorList>
    </citation>
    <scope>NUCLEOTIDE SEQUENCE [LARGE SCALE GENOMIC DNA]</scope>
    <source>
        <strain evidence="2 3">AG-B5</strain>
    </source>
</reference>
<comment type="caution">
    <text evidence="2">The sequence shown here is derived from an EMBL/GenBank/DDBJ whole genome shotgun (WGS) entry which is preliminary data.</text>
</comment>
<accession>A0ABR2W1E4</accession>
<feature type="compositionally biased region" description="Polar residues" evidence="1">
    <location>
        <begin position="130"/>
        <end position="146"/>
    </location>
</feature>
<proteinExistence type="predicted"/>
<protein>
    <submittedName>
        <fullName evidence="2">Poly(A)-binding protein binding protein</fullName>
    </submittedName>
</protein>
<feature type="compositionally biased region" description="Polar residues" evidence="1">
    <location>
        <begin position="373"/>
        <end position="382"/>
    </location>
</feature>
<feature type="region of interest" description="Disordered" evidence="1">
    <location>
        <begin position="347"/>
        <end position="382"/>
    </location>
</feature>
<dbReference type="EMBL" id="JASJQH010007170">
    <property type="protein sequence ID" value="KAK9716932.1"/>
    <property type="molecule type" value="Genomic_DNA"/>
</dbReference>
<gene>
    <name evidence="2" type="primary">PBP1_2</name>
    <name evidence="2" type="ORF">K7432_006568</name>
</gene>
<organism evidence="2 3">
    <name type="scientific">Basidiobolus ranarum</name>
    <dbReference type="NCBI Taxonomy" id="34480"/>
    <lineage>
        <taxon>Eukaryota</taxon>
        <taxon>Fungi</taxon>
        <taxon>Fungi incertae sedis</taxon>
        <taxon>Zoopagomycota</taxon>
        <taxon>Entomophthoromycotina</taxon>
        <taxon>Basidiobolomycetes</taxon>
        <taxon>Basidiobolales</taxon>
        <taxon>Basidiobolaceae</taxon>
        <taxon>Basidiobolus</taxon>
    </lineage>
</organism>
<feature type="compositionally biased region" description="Low complexity" evidence="1">
    <location>
        <begin position="84"/>
        <end position="102"/>
    </location>
</feature>
<evidence type="ECO:0000313" key="3">
    <source>
        <dbReference type="Proteomes" id="UP001479436"/>
    </source>
</evidence>
<evidence type="ECO:0000256" key="1">
    <source>
        <dbReference type="SAM" id="MobiDB-lite"/>
    </source>
</evidence>
<feature type="region of interest" description="Disordered" evidence="1">
    <location>
        <begin position="29"/>
        <end position="102"/>
    </location>
</feature>
<feature type="region of interest" description="Disordered" evidence="1">
    <location>
        <begin position="128"/>
        <end position="154"/>
    </location>
</feature>
<name>A0ABR2W1E4_9FUNG</name>
<feature type="compositionally biased region" description="Basic and acidic residues" evidence="1">
    <location>
        <begin position="32"/>
        <end position="42"/>
    </location>
</feature>